<evidence type="ECO:0000259" key="11">
    <source>
        <dbReference type="PROSITE" id="PS51194"/>
    </source>
</evidence>
<sequence>MAEPLDRNALTEELTIQRVILESLQDEQSPDAEQEREEARREIARIRHLLEQEQAEDAPPEASPLPDEPRGLADSAIAADGRSLQASPAATDAPIVRRHGSAAFSTPPRRVMNNDFWNSPAGSPLSSRKRGRQSPGPGGIAGPAKSRRSTPRREPGLSFQSPGSSAANVIDLTGDDVDLNAACVREQIKQEKRSKQEMRDRNIALELDQSSQLRELPLPAPAPGQGHTNAFSKIMATQRSNAQRPIDDWDWPTQASSSSNAPLPPIMPGTWVDDGDSGQLIPGSHAYAAREAFGDSLRNASLPTIPQTHQPLPSFSSVSAGLYVPSAQFHHRPSFGGIPVPPVPSSMGIRDVLDRTGGFDYSSQVDADGNPFPERLSSFLQHAYHDPRVTKKDLDDLLQNIHPNIDLLEGNRDGTPAGLKDQLYRHQELALTWMKNMEEGTNKGGILADDMGLGKTISTLALMLARPPATGLPKTTLVVAPLALLTQWQEEIIKKTKSSHSLSVFLYHNKKATADELMKYDVVITTYGTVAQEYGRYDKFFMENRTRHVDMNDRTTATKFPLLHPGRAKFYRIVLDEAQCIKNKKTRTAKACKWIQATHRWCLTGTPMMNNVGELYSLVHFLRIRPYCDWDKFRDDFGTLFGGRKGDSKKIAMSKLRALLKAIMLRRKKDSQLDGKPILNLPPKTEAVVHARLSNDERGFYKQLEEKSQVQFSKYLRDGTVGKNYSNILTLLLRMRQACCHPHLNVDVDEVDTGSSEDVIEGVKNLSKSVVARIKARDEFECPICFDVVQSPTFFVPCGHDSCRDCLARLLDEATTNNLRAGNESDKAKCPQCRGEFQANKCFSYETFRSVHMPETVVKLEGDGQEADENDDDDDDDFSDSWSDREDDADANGNLRDFVVPDGSVDDFDLSSTATSSGKALNKARKGKRKQTDVKPTMLRSLRKEALKNRDAYKRYMRYLRKTWMPSAKVSECMKLLKKVQEAGEKAIVFSQWTLMLDLLQVAMWHEGLCKPERYDGGMSGDARATAARSFSTDPRVRVMLVSLKAGNAGLNLTAASTVIIVDPFWNPYTEMQAIDRAHRIGQQREVSVYRILTEQTVEDRIIELQMRKKDMVEAALDESESTKIGRLNVNELKFLFNTRD</sequence>
<dbReference type="Pfam" id="PF00271">
    <property type="entry name" value="Helicase_C"/>
    <property type="match status" value="1"/>
</dbReference>
<feature type="coiled-coil region" evidence="7">
    <location>
        <begin position="181"/>
        <end position="208"/>
    </location>
</feature>
<keyword evidence="6" id="KW-0863">Zinc-finger</keyword>
<keyword evidence="6" id="KW-0479">Metal-binding</keyword>
<keyword evidence="5" id="KW-0067">ATP-binding</keyword>
<dbReference type="Gene3D" id="3.40.50.10810">
    <property type="entry name" value="Tandem AAA-ATPase domain"/>
    <property type="match status" value="1"/>
</dbReference>
<dbReference type="Gene3D" id="3.30.40.10">
    <property type="entry name" value="Zinc/RING finger domain, C3HC4 (zinc finger)"/>
    <property type="match status" value="1"/>
</dbReference>
<feature type="domain" description="RING-type" evidence="9">
    <location>
        <begin position="782"/>
        <end position="834"/>
    </location>
</feature>
<evidence type="ECO:0000313" key="13">
    <source>
        <dbReference type="Proteomes" id="UP000226431"/>
    </source>
</evidence>
<dbReference type="InterPro" id="IPR001841">
    <property type="entry name" value="Znf_RING"/>
</dbReference>
<dbReference type="GO" id="GO:0005524">
    <property type="term" value="F:ATP binding"/>
    <property type="evidence" value="ECO:0007669"/>
    <property type="project" value="UniProtKB-KW"/>
</dbReference>
<reference evidence="12 13" key="1">
    <citation type="submission" date="2017-06" db="EMBL/GenBank/DDBJ databases">
        <title>Ant-infecting Ophiocordyceps genomes reveal a high diversity of potential behavioral manipulation genes and a possible major role for enterotoxins.</title>
        <authorList>
            <person name="De Bekker C."/>
            <person name="Evans H.C."/>
            <person name="Brachmann A."/>
            <person name="Hughes D.P."/>
        </authorList>
    </citation>
    <scope>NUCLEOTIDE SEQUENCE [LARGE SCALE GENOMIC DNA]</scope>
    <source>
        <strain evidence="12 13">Map16</strain>
    </source>
</reference>
<evidence type="ECO:0000259" key="9">
    <source>
        <dbReference type="PROSITE" id="PS50089"/>
    </source>
</evidence>
<keyword evidence="7" id="KW-0175">Coiled coil</keyword>
<protein>
    <recommendedName>
        <fullName evidence="14">RING-type domain-containing protein</fullName>
    </recommendedName>
</protein>
<dbReference type="GO" id="GO:0008094">
    <property type="term" value="F:ATP-dependent activity, acting on DNA"/>
    <property type="evidence" value="ECO:0007669"/>
    <property type="project" value="TreeGrafter"/>
</dbReference>
<feature type="compositionally biased region" description="Polar residues" evidence="8">
    <location>
        <begin position="158"/>
        <end position="167"/>
    </location>
</feature>
<proteinExistence type="inferred from homology"/>
<keyword evidence="6" id="KW-0862">Zinc</keyword>
<dbReference type="SUPFAM" id="SSF57850">
    <property type="entry name" value="RING/U-box"/>
    <property type="match status" value="1"/>
</dbReference>
<feature type="region of interest" description="Disordered" evidence="8">
    <location>
        <begin position="910"/>
        <end position="933"/>
    </location>
</feature>
<evidence type="ECO:0000256" key="1">
    <source>
        <dbReference type="ARBA" id="ARBA00007025"/>
    </source>
</evidence>
<dbReference type="GO" id="GO:0016787">
    <property type="term" value="F:hydrolase activity"/>
    <property type="evidence" value="ECO:0007669"/>
    <property type="project" value="UniProtKB-KW"/>
</dbReference>
<dbReference type="PROSITE" id="PS50089">
    <property type="entry name" value="ZF_RING_2"/>
    <property type="match status" value="1"/>
</dbReference>
<evidence type="ECO:0000256" key="8">
    <source>
        <dbReference type="SAM" id="MobiDB-lite"/>
    </source>
</evidence>
<dbReference type="InterPro" id="IPR013083">
    <property type="entry name" value="Znf_RING/FYVE/PHD"/>
</dbReference>
<dbReference type="GO" id="GO:0004386">
    <property type="term" value="F:helicase activity"/>
    <property type="evidence" value="ECO:0007669"/>
    <property type="project" value="UniProtKB-KW"/>
</dbReference>
<dbReference type="STRING" id="2004952.A0A2C5ZFD3"/>
<feature type="region of interest" description="Disordered" evidence="8">
    <location>
        <begin position="862"/>
        <end position="896"/>
    </location>
</feature>
<dbReference type="Gene3D" id="3.40.50.300">
    <property type="entry name" value="P-loop containing nucleotide triphosphate hydrolases"/>
    <property type="match status" value="2"/>
</dbReference>
<dbReference type="Pfam" id="PF00176">
    <property type="entry name" value="SNF2-rel_dom"/>
    <property type="match status" value="1"/>
</dbReference>
<feature type="compositionally biased region" description="Polar residues" evidence="8">
    <location>
        <begin position="115"/>
        <end position="126"/>
    </location>
</feature>
<evidence type="ECO:0000313" key="12">
    <source>
        <dbReference type="EMBL" id="PHH78726.1"/>
    </source>
</evidence>
<dbReference type="InterPro" id="IPR050628">
    <property type="entry name" value="SNF2_RAD54_helicase_TF"/>
</dbReference>
<dbReference type="InterPro" id="IPR027417">
    <property type="entry name" value="P-loop_NTPase"/>
</dbReference>
<dbReference type="GO" id="GO:0005634">
    <property type="term" value="C:nucleus"/>
    <property type="evidence" value="ECO:0007669"/>
    <property type="project" value="TreeGrafter"/>
</dbReference>
<feature type="compositionally biased region" description="Acidic residues" evidence="8">
    <location>
        <begin position="24"/>
        <end position="36"/>
    </location>
</feature>
<feature type="compositionally biased region" description="Polar residues" evidence="8">
    <location>
        <begin position="910"/>
        <end position="919"/>
    </location>
</feature>
<dbReference type="InterPro" id="IPR038718">
    <property type="entry name" value="SNF2-like_sf"/>
</dbReference>
<dbReference type="InterPro" id="IPR000330">
    <property type="entry name" value="SNF2_N"/>
</dbReference>
<comment type="caution">
    <text evidence="12">The sequence shown here is derived from an EMBL/GenBank/DDBJ whole genome shotgun (WGS) entry which is preliminary data.</text>
</comment>
<dbReference type="InterPro" id="IPR001650">
    <property type="entry name" value="Helicase_C-like"/>
</dbReference>
<evidence type="ECO:0000256" key="2">
    <source>
        <dbReference type="ARBA" id="ARBA00022741"/>
    </source>
</evidence>
<dbReference type="AlphaFoldDB" id="A0A2C5ZFD3"/>
<dbReference type="Proteomes" id="UP000226431">
    <property type="component" value="Unassembled WGS sequence"/>
</dbReference>
<dbReference type="EMBL" id="NJES01000069">
    <property type="protein sequence ID" value="PHH78726.1"/>
    <property type="molecule type" value="Genomic_DNA"/>
</dbReference>
<feature type="compositionally biased region" description="Basic and acidic residues" evidence="8">
    <location>
        <begin position="37"/>
        <end position="51"/>
    </location>
</feature>
<dbReference type="PROSITE" id="PS51194">
    <property type="entry name" value="HELICASE_CTER"/>
    <property type="match status" value="1"/>
</dbReference>
<evidence type="ECO:0000256" key="4">
    <source>
        <dbReference type="ARBA" id="ARBA00022806"/>
    </source>
</evidence>
<keyword evidence="3" id="KW-0378">Hydrolase</keyword>
<evidence type="ECO:0000256" key="5">
    <source>
        <dbReference type="ARBA" id="ARBA00022840"/>
    </source>
</evidence>
<dbReference type="PANTHER" id="PTHR45626">
    <property type="entry name" value="TRANSCRIPTION TERMINATION FACTOR 2-RELATED"/>
    <property type="match status" value="1"/>
</dbReference>
<dbReference type="SUPFAM" id="SSF52540">
    <property type="entry name" value="P-loop containing nucleoside triphosphate hydrolases"/>
    <property type="match status" value="2"/>
</dbReference>
<evidence type="ECO:0000256" key="7">
    <source>
        <dbReference type="SAM" id="Coils"/>
    </source>
</evidence>
<feature type="region of interest" description="Disordered" evidence="8">
    <location>
        <begin position="21"/>
        <end position="170"/>
    </location>
</feature>
<organism evidence="12 13">
    <name type="scientific">Ophiocordyceps camponoti-rufipedis</name>
    <dbReference type="NCBI Taxonomy" id="2004952"/>
    <lineage>
        <taxon>Eukaryota</taxon>
        <taxon>Fungi</taxon>
        <taxon>Dikarya</taxon>
        <taxon>Ascomycota</taxon>
        <taxon>Pezizomycotina</taxon>
        <taxon>Sordariomycetes</taxon>
        <taxon>Hypocreomycetidae</taxon>
        <taxon>Hypocreales</taxon>
        <taxon>Ophiocordycipitaceae</taxon>
        <taxon>Ophiocordyceps</taxon>
    </lineage>
</organism>
<evidence type="ECO:0008006" key="14">
    <source>
        <dbReference type="Google" id="ProtNLM"/>
    </source>
</evidence>
<keyword evidence="13" id="KW-1185">Reference proteome</keyword>
<dbReference type="PANTHER" id="PTHR45626:SF16">
    <property type="entry name" value="ATP-DEPENDENT HELICASE ULS1"/>
    <property type="match status" value="1"/>
</dbReference>
<keyword evidence="2" id="KW-0547">Nucleotide-binding</keyword>
<evidence type="ECO:0000259" key="10">
    <source>
        <dbReference type="PROSITE" id="PS51192"/>
    </source>
</evidence>
<dbReference type="GO" id="GO:0008270">
    <property type="term" value="F:zinc ion binding"/>
    <property type="evidence" value="ECO:0007669"/>
    <property type="project" value="UniProtKB-KW"/>
</dbReference>
<accession>A0A2C5ZFD3</accession>
<dbReference type="SMART" id="SM00184">
    <property type="entry name" value="RING"/>
    <property type="match status" value="1"/>
</dbReference>
<dbReference type="CDD" id="cd18793">
    <property type="entry name" value="SF2_C_SNF"/>
    <property type="match status" value="1"/>
</dbReference>
<evidence type="ECO:0000256" key="3">
    <source>
        <dbReference type="ARBA" id="ARBA00022801"/>
    </source>
</evidence>
<dbReference type="OrthoDB" id="423559at2759"/>
<dbReference type="CDD" id="cd18008">
    <property type="entry name" value="DEXDc_SHPRH-like"/>
    <property type="match status" value="1"/>
</dbReference>
<dbReference type="InterPro" id="IPR049730">
    <property type="entry name" value="SNF2/RAD54-like_C"/>
</dbReference>
<dbReference type="Pfam" id="PF13923">
    <property type="entry name" value="zf-C3HC4_2"/>
    <property type="match status" value="1"/>
</dbReference>
<feature type="domain" description="Helicase ATP-binding" evidence="10">
    <location>
        <begin position="436"/>
        <end position="625"/>
    </location>
</feature>
<name>A0A2C5ZFD3_9HYPO</name>
<feature type="compositionally biased region" description="Acidic residues" evidence="8">
    <location>
        <begin position="863"/>
        <end position="890"/>
    </location>
</feature>
<dbReference type="SMART" id="SM00487">
    <property type="entry name" value="DEXDc"/>
    <property type="match status" value="1"/>
</dbReference>
<dbReference type="GO" id="GO:0000724">
    <property type="term" value="P:double-strand break repair via homologous recombination"/>
    <property type="evidence" value="ECO:0007669"/>
    <property type="project" value="TreeGrafter"/>
</dbReference>
<dbReference type="InterPro" id="IPR014001">
    <property type="entry name" value="Helicase_ATP-bd"/>
</dbReference>
<comment type="similarity">
    <text evidence="1">Belongs to the SNF2/RAD54 helicase family.</text>
</comment>
<gene>
    <name evidence="12" type="ORF">CDD80_6361</name>
</gene>
<dbReference type="PROSITE" id="PS51192">
    <property type="entry name" value="HELICASE_ATP_BIND_1"/>
    <property type="match status" value="1"/>
</dbReference>
<dbReference type="SMART" id="SM00490">
    <property type="entry name" value="HELICc"/>
    <property type="match status" value="1"/>
</dbReference>
<keyword evidence="4" id="KW-0347">Helicase</keyword>
<dbReference type="GO" id="GO:0005737">
    <property type="term" value="C:cytoplasm"/>
    <property type="evidence" value="ECO:0007669"/>
    <property type="project" value="TreeGrafter"/>
</dbReference>
<feature type="domain" description="Helicase C-terminal" evidence="11">
    <location>
        <begin position="972"/>
        <end position="1136"/>
    </location>
</feature>
<evidence type="ECO:0000256" key="6">
    <source>
        <dbReference type="PROSITE-ProRule" id="PRU00175"/>
    </source>
</evidence>